<evidence type="ECO:0000313" key="3">
    <source>
        <dbReference type="EMBL" id="ROH93285.1"/>
    </source>
</evidence>
<accession>A0A3N0VKM8</accession>
<reference evidence="3 4" key="1">
    <citation type="submission" date="2018-10" db="EMBL/GenBank/DDBJ databases">
        <authorList>
            <person name="Chen W.-M."/>
        </authorList>
    </citation>
    <scope>NUCLEOTIDE SEQUENCE [LARGE SCALE GENOMIC DNA]</scope>
    <source>
        <strain evidence="3 4">THS-13</strain>
    </source>
</reference>
<dbReference type="RefSeq" id="WP_123210140.1">
    <property type="nucleotide sequence ID" value="NZ_RJVO01000001.1"/>
</dbReference>
<feature type="compositionally biased region" description="Polar residues" evidence="1">
    <location>
        <begin position="442"/>
        <end position="456"/>
    </location>
</feature>
<comment type="caution">
    <text evidence="3">The sequence shown here is derived from an EMBL/GenBank/DDBJ whole genome shotgun (WGS) entry which is preliminary data.</text>
</comment>
<sequence length="1475" mass="142558">MNTKLPFALSALGLISLAIHQPAAAQDAGPSLNIEITAAGGGILPPQNAVTVDGTPLKVLDGDSPETKYLVFKDEPAYISFKFQIEIPGIGTQTGGFSVEALDRADAEAKFATKYAELLTAINNKTPGTTVTGLLETRVPDGQLSVTTDKYFAVGEQSVAGPSRLNASASGLANSVILTSFADPSQIQSRVQSAQVGADVENAADAALATSGNTVAANATVISQLAAQSIATGESSLAVASLATTTDQTTSTATVEQSEIGVRISNDGTLSGATSVTVDSNALTAAARGNDSTSRLVASGANSGVGGNDAAGAAQGNTYPAPGALTILGDLQATGVQRLDQQSNVSASITSSTLGLTDAAGAGTVDSISGGISVSGGSATAVADGNRLALELTDALSGSDVDSTAYGLQTVNDTGITAAASATVGVDVTTVTGSALVVSDNRTQSSATGNRATASVSARPDGASDSLVADVEQFVRAETRDVNIESTAADNRIGLSGVTTATGVSSNVADNLLTAIATGNDQSTAADLGAGVQAGAAAIGGNQTLGVVAGDLTLSATVSNSRIGTVATTDALSQTTVSGNTAIGQVLGNNGQQQVAAFAGSREAALNVSQDQQAIGSATQLLTFAADVNGLGIGASATTLAAPQLTVSGNRAAGLITVNRNSQSLGAQSGGSNASGSTAVTATQTADSISAGARLTDLRLGVIDAGTTLSADPARAAAEITVSGNTVDAQTELNRSVQTLDSASGNFEGTVVLGATQNANTAAGGVSDVVAGLTRAGVGLYGATEAIDIVDGRLNLTVSDNSLASQAQANQAQAQFGAVSGVVNLASPTDRLGVSLTQTADNVDTRAQNLDTGLGLVESNPTAALFGSNTDNVSLNVNGNTLQALSRRNNAGVVLGAVSGQLSQGTVGSEVSQTSGAGASLAQNSGVYVGVTAAPTAADLGLGNARASTGLAVTGNSLRADAADNLSTIVGGGVNGTIGGSARIGATVSQSSTGATVDANNNLVSLGANLLNGGTVGNGTGSTSISVADNSLVAVAAANNSTASLGGVSGSIAAGGTAGIDTTQTLDSLVTATSADINAGITDANIGNVAGAGATSLSVSANGITTVASGNDSRVVDLGESAANIEGTLGATTTQTLNSSASLAASNGGLRIGAVGIGELGTEGVAALSVDSNVATTSATGNNSEVTGAVSGTLTGQVALSATQVINGSTGGISAVSGTTDNTIGVQAATLGANTSASVAGNTVRSAVAGNRVLNNLDGAAFSSATGAIALSATQSLTGNAAATSGDLYSAVSNTTVGVIGGDGSVLPAASVSGNRLQATTVANDSSRLLNNLSGNFNAATTAVTASDSQTTDSAVLVAQVADSSIGSRLFSDSAVPTALAVNGNSVVAQAIANSSNQQIQLNGVSTTGGPLTSLNAAQSLLNTTVTATISSVTVGFSTAGLSTPGSYTGGAVTSGNSLNASAIGNQSSLVRSGR</sequence>
<name>A0A3N0VKM8_9GAMM</name>
<gene>
    <name evidence="3" type="ORF">ED208_01810</name>
</gene>
<dbReference type="Proteomes" id="UP000282106">
    <property type="component" value="Unassembled WGS sequence"/>
</dbReference>
<keyword evidence="4" id="KW-1185">Reference proteome</keyword>
<dbReference type="InParanoid" id="A0A3N0VKM8"/>
<proteinExistence type="predicted"/>
<evidence type="ECO:0000256" key="2">
    <source>
        <dbReference type="SAM" id="SignalP"/>
    </source>
</evidence>
<feature type="chain" id="PRO_5018036763" evidence="2">
    <location>
        <begin position="26"/>
        <end position="1475"/>
    </location>
</feature>
<organism evidence="3 4">
    <name type="scientific">Stagnimonas aquatica</name>
    <dbReference type="NCBI Taxonomy" id="2689987"/>
    <lineage>
        <taxon>Bacteria</taxon>
        <taxon>Pseudomonadati</taxon>
        <taxon>Pseudomonadota</taxon>
        <taxon>Gammaproteobacteria</taxon>
        <taxon>Nevskiales</taxon>
        <taxon>Nevskiaceae</taxon>
        <taxon>Stagnimonas</taxon>
    </lineage>
</organism>
<feature type="signal peptide" evidence="2">
    <location>
        <begin position="1"/>
        <end position="25"/>
    </location>
</feature>
<evidence type="ECO:0000256" key="1">
    <source>
        <dbReference type="SAM" id="MobiDB-lite"/>
    </source>
</evidence>
<protein>
    <submittedName>
        <fullName evidence="3">S-layer family protein</fullName>
    </submittedName>
</protein>
<evidence type="ECO:0000313" key="4">
    <source>
        <dbReference type="Proteomes" id="UP000282106"/>
    </source>
</evidence>
<keyword evidence="2" id="KW-0732">Signal</keyword>
<dbReference type="EMBL" id="RJVO01000001">
    <property type="protein sequence ID" value="ROH93285.1"/>
    <property type="molecule type" value="Genomic_DNA"/>
</dbReference>
<feature type="region of interest" description="Disordered" evidence="1">
    <location>
        <begin position="442"/>
        <end position="462"/>
    </location>
</feature>